<evidence type="ECO:0000256" key="1">
    <source>
        <dbReference type="ARBA" id="ARBA00003041"/>
    </source>
</evidence>
<dbReference type="InterPro" id="IPR018035">
    <property type="entry name" value="Flagellar_FliH/T3SS_HrpE"/>
</dbReference>
<evidence type="ECO:0000256" key="5">
    <source>
        <dbReference type="ARBA" id="ARBA00022927"/>
    </source>
</evidence>
<keyword evidence="4" id="KW-1005">Bacterial flagellum biogenesis</keyword>
<evidence type="ECO:0000256" key="7">
    <source>
        <dbReference type="NCBIfam" id="TIGR03825"/>
    </source>
</evidence>
<dbReference type="InterPro" id="IPR022524">
    <property type="entry name" value="FliH_Bacilli"/>
</dbReference>
<comment type="function">
    <text evidence="1">Needed for flagellar regrowth and assembly.</text>
</comment>
<evidence type="ECO:0000256" key="2">
    <source>
        <dbReference type="ARBA" id="ARBA00006602"/>
    </source>
</evidence>
<keyword evidence="10" id="KW-0969">Cilium</keyword>
<keyword evidence="5" id="KW-0653">Protein transport</keyword>
<accession>A0ABY4HCY8</accession>
<comment type="similarity">
    <text evidence="2">Belongs to the FliH family.</text>
</comment>
<keyword evidence="11" id="KW-1185">Reference proteome</keyword>
<evidence type="ECO:0000313" key="10">
    <source>
        <dbReference type="EMBL" id="UOR12727.1"/>
    </source>
</evidence>
<evidence type="ECO:0000313" key="11">
    <source>
        <dbReference type="Proteomes" id="UP000830326"/>
    </source>
</evidence>
<dbReference type="RefSeq" id="WP_245033717.1">
    <property type="nucleotide sequence ID" value="NZ_CP095075.1"/>
</dbReference>
<sequence>MSNKNSTEKRVIGLKPVYISKSETEKQILEEKHKEKAQELFEAAKQERRQAHEEAARKLEEAEQHVATMRKSWEEERENLITQAYNEGFESGARVGREKGYQEFSEQLQHINYILSLANKDYVNTVSSSEEMILELAVSSAEKIINQQLATQPETFLPVVKKAIEEVQDHPEITVYVHPDDYELIHTQKNELTSITGFKATLTIYISDSLTRYGCVIESPFGRVEAGVDHQLTQLREKLYQLVQEEKNDE</sequence>
<dbReference type="NCBIfam" id="TIGR03825">
    <property type="entry name" value="FliH_bacil"/>
    <property type="match status" value="1"/>
</dbReference>
<evidence type="ECO:0000256" key="8">
    <source>
        <dbReference type="SAM" id="Coils"/>
    </source>
</evidence>
<evidence type="ECO:0000259" key="9">
    <source>
        <dbReference type="Pfam" id="PF02108"/>
    </source>
</evidence>
<evidence type="ECO:0000256" key="6">
    <source>
        <dbReference type="ARBA" id="ARBA00023225"/>
    </source>
</evidence>
<keyword evidence="10" id="KW-0966">Cell projection</keyword>
<dbReference type="Pfam" id="PF02108">
    <property type="entry name" value="FliH"/>
    <property type="match status" value="1"/>
</dbReference>
<dbReference type="PANTHER" id="PTHR34982">
    <property type="entry name" value="YOP PROTEINS TRANSLOCATION PROTEIN L"/>
    <property type="match status" value="1"/>
</dbReference>
<dbReference type="EMBL" id="CP095075">
    <property type="protein sequence ID" value="UOR12727.1"/>
    <property type="molecule type" value="Genomic_DNA"/>
</dbReference>
<reference evidence="10" key="1">
    <citation type="submission" date="2022-04" db="EMBL/GenBank/DDBJ databases">
        <title>Halobacillus sp. isolated from saltern.</title>
        <authorList>
            <person name="Won M."/>
            <person name="Lee C.-M."/>
            <person name="Woen H.-Y."/>
            <person name="Kwon S.-W."/>
        </authorList>
    </citation>
    <scope>NUCLEOTIDE SEQUENCE</scope>
    <source>
        <strain evidence="10">SSHM10-5</strain>
    </source>
</reference>
<dbReference type="Proteomes" id="UP000830326">
    <property type="component" value="Chromosome"/>
</dbReference>
<evidence type="ECO:0000256" key="4">
    <source>
        <dbReference type="ARBA" id="ARBA00022795"/>
    </source>
</evidence>
<keyword evidence="10" id="KW-0282">Flagellum</keyword>
<keyword evidence="8" id="KW-0175">Coiled coil</keyword>
<proteinExistence type="inferred from homology"/>
<name>A0ABY4HCY8_9BACI</name>
<evidence type="ECO:0000256" key="3">
    <source>
        <dbReference type="ARBA" id="ARBA00022448"/>
    </source>
</evidence>
<keyword evidence="3" id="KW-0813">Transport</keyword>
<keyword evidence="6" id="KW-1006">Bacterial flagellum protein export</keyword>
<protein>
    <recommendedName>
        <fullName evidence="7">Flagellar assembly protein FliH</fullName>
    </recommendedName>
</protein>
<gene>
    <name evidence="10" type="primary">fliH</name>
    <name evidence="10" type="ORF">MUO15_04200</name>
</gene>
<dbReference type="SUPFAM" id="SSF160527">
    <property type="entry name" value="V-type ATPase subunit E-like"/>
    <property type="match status" value="1"/>
</dbReference>
<organism evidence="10 11">
    <name type="scientific">Halobacillus amylolyticus</name>
    <dbReference type="NCBI Taxonomy" id="2932259"/>
    <lineage>
        <taxon>Bacteria</taxon>
        <taxon>Bacillati</taxon>
        <taxon>Bacillota</taxon>
        <taxon>Bacilli</taxon>
        <taxon>Bacillales</taxon>
        <taxon>Bacillaceae</taxon>
        <taxon>Halobacillus</taxon>
    </lineage>
</organism>
<dbReference type="PANTHER" id="PTHR34982:SF1">
    <property type="entry name" value="FLAGELLAR ASSEMBLY PROTEIN FLIH"/>
    <property type="match status" value="1"/>
</dbReference>
<feature type="domain" description="Flagellar assembly protein FliH/Type III secretion system HrpE" evidence="9">
    <location>
        <begin position="108"/>
        <end position="235"/>
    </location>
</feature>
<dbReference type="InterPro" id="IPR051472">
    <property type="entry name" value="T3SS_Stator/FliH"/>
</dbReference>
<feature type="coiled-coil region" evidence="8">
    <location>
        <begin position="19"/>
        <end position="79"/>
    </location>
</feature>